<name>A0A919LCV9_9ACTN</name>
<evidence type="ECO:0000313" key="8">
    <source>
        <dbReference type="Proteomes" id="UP000600026"/>
    </source>
</evidence>
<keyword evidence="4 6" id="KW-1133">Transmembrane helix</keyword>
<keyword evidence="2" id="KW-1003">Cell membrane</keyword>
<evidence type="ECO:0000313" key="7">
    <source>
        <dbReference type="EMBL" id="GHI86360.1"/>
    </source>
</evidence>
<gene>
    <name evidence="7" type="ORF">Sxan_37240</name>
</gene>
<dbReference type="Pfam" id="PF03606">
    <property type="entry name" value="DcuC"/>
    <property type="match status" value="1"/>
</dbReference>
<proteinExistence type="predicted"/>
<feature type="transmembrane region" description="Helical" evidence="6">
    <location>
        <begin position="6"/>
        <end position="34"/>
    </location>
</feature>
<reference evidence="7" key="1">
    <citation type="submission" date="2020-09" db="EMBL/GenBank/DDBJ databases">
        <title>Whole genome shotgun sequence of Streptomyces xanthophaeus NBRC 12829.</title>
        <authorList>
            <person name="Komaki H."/>
            <person name="Tamura T."/>
        </authorList>
    </citation>
    <scope>NUCLEOTIDE SEQUENCE</scope>
    <source>
        <strain evidence="7">NBRC 12829</strain>
    </source>
</reference>
<evidence type="ECO:0000256" key="6">
    <source>
        <dbReference type="SAM" id="Phobius"/>
    </source>
</evidence>
<keyword evidence="8" id="KW-1185">Reference proteome</keyword>
<accession>A0A919LCV9</accession>
<evidence type="ECO:0000256" key="2">
    <source>
        <dbReference type="ARBA" id="ARBA00022475"/>
    </source>
</evidence>
<dbReference type="GO" id="GO:0005886">
    <property type="term" value="C:plasma membrane"/>
    <property type="evidence" value="ECO:0007669"/>
    <property type="project" value="UniProtKB-SubCell"/>
</dbReference>
<dbReference type="Proteomes" id="UP000600026">
    <property type="component" value="Unassembled WGS sequence"/>
</dbReference>
<dbReference type="InterPro" id="IPR018385">
    <property type="entry name" value="C4_dicarb_anaerob_car-like"/>
</dbReference>
<protein>
    <recommendedName>
        <fullName evidence="9">C4-dicarboxylate anaerobic carrier</fullName>
    </recommendedName>
</protein>
<dbReference type="EMBL" id="BNEE01000006">
    <property type="protein sequence ID" value="GHI86360.1"/>
    <property type="molecule type" value="Genomic_DNA"/>
</dbReference>
<evidence type="ECO:0000256" key="3">
    <source>
        <dbReference type="ARBA" id="ARBA00022692"/>
    </source>
</evidence>
<comment type="subcellular location">
    <subcellularLocation>
        <location evidence="1">Cell membrane</location>
        <topology evidence="1">Multi-pass membrane protein</topology>
    </subcellularLocation>
</comment>
<sequence>MLVLLVLVFSFMIFSVIILGAADFVSPALVIMPARGVTVIMNNSKIRALVVTAWQSASGWMNLWVPTTAVTIDGVALAKVGYDRYLRFVWPLLAILLVLICGFLALGAVM</sequence>
<evidence type="ECO:0000256" key="5">
    <source>
        <dbReference type="ARBA" id="ARBA00023136"/>
    </source>
</evidence>
<evidence type="ECO:0000256" key="4">
    <source>
        <dbReference type="ARBA" id="ARBA00022989"/>
    </source>
</evidence>
<comment type="caution">
    <text evidence="7">The sequence shown here is derived from an EMBL/GenBank/DDBJ whole genome shotgun (WGS) entry which is preliminary data.</text>
</comment>
<keyword evidence="5 6" id="KW-0472">Membrane</keyword>
<dbReference type="AlphaFoldDB" id="A0A919LCV9"/>
<evidence type="ECO:0008006" key="9">
    <source>
        <dbReference type="Google" id="ProtNLM"/>
    </source>
</evidence>
<keyword evidence="3 6" id="KW-0812">Transmembrane</keyword>
<evidence type="ECO:0000256" key="1">
    <source>
        <dbReference type="ARBA" id="ARBA00004651"/>
    </source>
</evidence>
<feature type="transmembrane region" description="Helical" evidence="6">
    <location>
        <begin position="85"/>
        <end position="109"/>
    </location>
</feature>
<organism evidence="7 8">
    <name type="scientific">Streptomyces xanthophaeus</name>
    <dbReference type="NCBI Taxonomy" id="67385"/>
    <lineage>
        <taxon>Bacteria</taxon>
        <taxon>Bacillati</taxon>
        <taxon>Actinomycetota</taxon>
        <taxon>Actinomycetes</taxon>
        <taxon>Kitasatosporales</taxon>
        <taxon>Streptomycetaceae</taxon>
        <taxon>Streptomyces</taxon>
    </lineage>
</organism>